<dbReference type="InterPro" id="IPR002347">
    <property type="entry name" value="SDR_fam"/>
</dbReference>
<dbReference type="GO" id="GO:0016491">
    <property type="term" value="F:oxidoreductase activity"/>
    <property type="evidence" value="ECO:0007669"/>
    <property type="project" value="UniProtKB-KW"/>
</dbReference>
<dbReference type="FunFam" id="3.40.50.720:FF:000084">
    <property type="entry name" value="Short-chain dehydrogenase reductase"/>
    <property type="match status" value="1"/>
</dbReference>
<keyword evidence="3" id="KW-1185">Reference proteome</keyword>
<dbReference type="PRINTS" id="PR00080">
    <property type="entry name" value="SDRFAMILY"/>
</dbReference>
<protein>
    <submittedName>
        <fullName evidence="4">SDR family oxidoreductase</fullName>
    </submittedName>
</protein>
<dbReference type="PROSITE" id="PS00061">
    <property type="entry name" value="ADH_SHORT"/>
    <property type="match status" value="1"/>
</dbReference>
<dbReference type="AlphaFoldDB" id="A0A914X8J9"/>
<evidence type="ECO:0000256" key="2">
    <source>
        <dbReference type="ARBA" id="ARBA00023002"/>
    </source>
</evidence>
<sequence length="254" mass="27049">MKFAVITGAASGIGAACVEEFHSHSYKIIGVDVQQPLEISAADLFHQFHIVDIAHVANITDFIAKLSDAVDHVDVLVNAAGIHSGKPIELVSEDDFDRIISINAKAPFFLTQKLLPLMTQGDYSDRSIVNISSVHATATTPLLSSYAASKGALTAMTRTMALELASKKIRVNAVQPGAINTPMLQNGFQKLYGKPGVNVDEMVNNFGKKLPVGRIGRAADIATAVYFLANENNSFITGTSLVVDGGVLSHLSTE</sequence>
<proteinExistence type="inferred from homology"/>
<name>A0A914X8J9_9BILA</name>
<comment type="similarity">
    <text evidence="1">Belongs to the short-chain dehydrogenases/reductases (SDR) family.</text>
</comment>
<dbReference type="PANTHER" id="PTHR43639">
    <property type="entry name" value="OXIDOREDUCTASE, SHORT-CHAIN DEHYDROGENASE/REDUCTASE FAMILY (AFU_ORTHOLOGUE AFUA_5G02870)"/>
    <property type="match status" value="1"/>
</dbReference>
<dbReference type="SUPFAM" id="SSF51735">
    <property type="entry name" value="NAD(P)-binding Rossmann-fold domains"/>
    <property type="match status" value="1"/>
</dbReference>
<dbReference type="PRINTS" id="PR00081">
    <property type="entry name" value="GDHRDH"/>
</dbReference>
<dbReference type="InterPro" id="IPR020904">
    <property type="entry name" value="Sc_DH/Rdtase_CS"/>
</dbReference>
<evidence type="ECO:0000313" key="3">
    <source>
        <dbReference type="Proteomes" id="UP000887566"/>
    </source>
</evidence>
<dbReference type="PANTHER" id="PTHR43639:SF1">
    <property type="entry name" value="SHORT-CHAIN DEHYDROGENASE_REDUCTASE FAMILY PROTEIN"/>
    <property type="match status" value="1"/>
</dbReference>
<dbReference type="WBParaSite" id="PSAMB.scaffold687size43766.g7984.t1">
    <property type="protein sequence ID" value="PSAMB.scaffold687size43766.g7984.t1"/>
    <property type="gene ID" value="PSAMB.scaffold687size43766.g7984"/>
</dbReference>
<organism evidence="3 4">
    <name type="scientific">Plectus sambesii</name>
    <dbReference type="NCBI Taxonomy" id="2011161"/>
    <lineage>
        <taxon>Eukaryota</taxon>
        <taxon>Metazoa</taxon>
        <taxon>Ecdysozoa</taxon>
        <taxon>Nematoda</taxon>
        <taxon>Chromadorea</taxon>
        <taxon>Plectida</taxon>
        <taxon>Plectina</taxon>
        <taxon>Plectoidea</taxon>
        <taxon>Plectidae</taxon>
        <taxon>Plectus</taxon>
    </lineage>
</organism>
<dbReference type="Pfam" id="PF13561">
    <property type="entry name" value="adh_short_C2"/>
    <property type="match status" value="1"/>
</dbReference>
<accession>A0A914X8J9</accession>
<dbReference type="CDD" id="cd05233">
    <property type="entry name" value="SDR_c"/>
    <property type="match status" value="1"/>
</dbReference>
<dbReference type="Proteomes" id="UP000887566">
    <property type="component" value="Unplaced"/>
</dbReference>
<dbReference type="InterPro" id="IPR036291">
    <property type="entry name" value="NAD(P)-bd_dom_sf"/>
</dbReference>
<evidence type="ECO:0000256" key="1">
    <source>
        <dbReference type="ARBA" id="ARBA00006484"/>
    </source>
</evidence>
<evidence type="ECO:0000313" key="4">
    <source>
        <dbReference type="WBParaSite" id="PSAMB.scaffold687size43766.g7984.t1"/>
    </source>
</evidence>
<dbReference type="PROSITE" id="PS51257">
    <property type="entry name" value="PROKAR_LIPOPROTEIN"/>
    <property type="match status" value="1"/>
</dbReference>
<reference evidence="4" key="1">
    <citation type="submission" date="2022-11" db="UniProtKB">
        <authorList>
            <consortium name="WormBaseParasite"/>
        </authorList>
    </citation>
    <scope>IDENTIFICATION</scope>
</reference>
<keyword evidence="2" id="KW-0560">Oxidoreductase</keyword>
<dbReference type="Gene3D" id="3.40.50.720">
    <property type="entry name" value="NAD(P)-binding Rossmann-like Domain"/>
    <property type="match status" value="1"/>
</dbReference>